<accession>A0ACB8VZE9</accession>
<gene>
    <name evidence="1" type="ORF">L3Q82_012875</name>
</gene>
<dbReference type="Proteomes" id="UP000831701">
    <property type="component" value="Chromosome 16"/>
</dbReference>
<dbReference type="EMBL" id="CM041546">
    <property type="protein sequence ID" value="KAI3360804.1"/>
    <property type="molecule type" value="Genomic_DNA"/>
</dbReference>
<comment type="caution">
    <text evidence="1">The sequence shown here is derived from an EMBL/GenBank/DDBJ whole genome shotgun (WGS) entry which is preliminary data.</text>
</comment>
<sequence length="333" mass="38307">MSICHLQLDGLVRRFHAVSLQKNWIEAQHYCREKFIDLATIHHQTNNTEAQQAAGDGTFWIGLSYDRSWRWSEDREGSTEVSFTNWAANPTQSAGCVSISGLGLWSAEDCATMHHVLCYSANSNKHVLVRQLMSWTDAQTHCRSTYTELSSIRTTETNTYISGLLQNASTFTGGIGRKRRDTSGSLLHAWIGLHRYSWVWSDRSSASYLQWGSKQPEKDRDCVMMDSKDSSADWYSRHCDETRSFLCYKAVRPLSLRSVKVRLSGASADLNDPTLQDNILQQVNHRLFCWLEEKLEDGGLREEVKLRWRRQPDGKVFHREEEERAPPADREKE</sequence>
<reference evidence="1" key="1">
    <citation type="submission" date="2022-04" db="EMBL/GenBank/DDBJ databases">
        <title>Jade perch genome.</title>
        <authorList>
            <person name="Chao B."/>
        </authorList>
    </citation>
    <scope>NUCLEOTIDE SEQUENCE</scope>
    <source>
        <strain evidence="1">CB-2022</strain>
    </source>
</reference>
<keyword evidence="2" id="KW-1185">Reference proteome</keyword>
<organism evidence="1 2">
    <name type="scientific">Scortum barcoo</name>
    <name type="common">barcoo grunter</name>
    <dbReference type="NCBI Taxonomy" id="214431"/>
    <lineage>
        <taxon>Eukaryota</taxon>
        <taxon>Metazoa</taxon>
        <taxon>Chordata</taxon>
        <taxon>Craniata</taxon>
        <taxon>Vertebrata</taxon>
        <taxon>Euteleostomi</taxon>
        <taxon>Actinopterygii</taxon>
        <taxon>Neopterygii</taxon>
        <taxon>Teleostei</taxon>
        <taxon>Neoteleostei</taxon>
        <taxon>Acanthomorphata</taxon>
        <taxon>Eupercaria</taxon>
        <taxon>Centrarchiformes</taxon>
        <taxon>Terapontoidei</taxon>
        <taxon>Terapontidae</taxon>
        <taxon>Scortum</taxon>
    </lineage>
</organism>
<evidence type="ECO:0000313" key="2">
    <source>
        <dbReference type="Proteomes" id="UP000831701"/>
    </source>
</evidence>
<name>A0ACB8VZE9_9TELE</name>
<feature type="non-terminal residue" evidence="1">
    <location>
        <position position="333"/>
    </location>
</feature>
<protein>
    <submittedName>
        <fullName evidence="1">Uncharacterized protein</fullName>
    </submittedName>
</protein>
<proteinExistence type="predicted"/>
<evidence type="ECO:0000313" key="1">
    <source>
        <dbReference type="EMBL" id="KAI3360804.1"/>
    </source>
</evidence>